<evidence type="ECO:0000256" key="8">
    <source>
        <dbReference type="ARBA" id="ARBA00040215"/>
    </source>
</evidence>
<keyword evidence="2" id="KW-0029">Amino-acid transport</keyword>
<dbReference type="InterPro" id="IPR000175">
    <property type="entry name" value="Na/ntran_symport"/>
</dbReference>
<evidence type="ECO:0000256" key="9">
    <source>
        <dbReference type="PIRSR" id="PIRSR600175-1"/>
    </source>
</evidence>
<dbReference type="AlphaFoldDB" id="A0A8J2NZD8"/>
<evidence type="ECO:0000256" key="3">
    <source>
        <dbReference type="ARBA" id="ARBA00023053"/>
    </source>
</evidence>
<name>A0A8J2NZD8_9HEXA</name>
<feature type="transmembrane region" description="Helical" evidence="10">
    <location>
        <begin position="40"/>
        <end position="65"/>
    </location>
</feature>
<dbReference type="GO" id="GO:0005283">
    <property type="term" value="F:amino acid:sodium symporter activity"/>
    <property type="evidence" value="ECO:0007669"/>
    <property type="project" value="TreeGrafter"/>
</dbReference>
<keyword evidence="3 9" id="KW-0915">Sodium</keyword>
<accession>A0A8J2NZD8</accession>
<keyword evidence="10" id="KW-0812">Transmembrane</keyword>
<keyword evidence="12" id="KW-1185">Reference proteome</keyword>
<dbReference type="Proteomes" id="UP000708208">
    <property type="component" value="Unassembled WGS sequence"/>
</dbReference>
<protein>
    <recommendedName>
        <fullName evidence="8">Sodium-dependent nutrient amino acid transporter 1</fullName>
    </recommendedName>
</protein>
<dbReference type="OrthoDB" id="6581954at2759"/>
<keyword evidence="10" id="KW-0472">Membrane</keyword>
<keyword evidence="6" id="KW-0739">Sodium transport</keyword>
<feature type="transmembrane region" description="Helical" evidence="10">
    <location>
        <begin position="85"/>
        <end position="103"/>
    </location>
</feature>
<feature type="transmembrane region" description="Helical" evidence="10">
    <location>
        <begin position="285"/>
        <end position="306"/>
    </location>
</feature>
<comment type="similarity">
    <text evidence="1">Belongs to the sodium:neurotransmitter symporter (SNF) (TC 2.A.22) family.</text>
</comment>
<keyword evidence="5" id="KW-0325">Glycoprotein</keyword>
<keyword evidence="10" id="KW-1133">Transmembrane helix</keyword>
<dbReference type="GO" id="GO:0015179">
    <property type="term" value="F:L-amino acid transmembrane transporter activity"/>
    <property type="evidence" value="ECO:0007669"/>
    <property type="project" value="TreeGrafter"/>
</dbReference>
<feature type="binding site" evidence="9">
    <location>
        <position position="149"/>
    </location>
    <ligand>
        <name>Na(+)</name>
        <dbReference type="ChEBI" id="CHEBI:29101"/>
        <label>1</label>
    </ligand>
</feature>
<dbReference type="Pfam" id="PF00209">
    <property type="entry name" value="SNF"/>
    <property type="match status" value="1"/>
</dbReference>
<reference evidence="11" key="1">
    <citation type="submission" date="2021-06" db="EMBL/GenBank/DDBJ databases">
        <authorList>
            <person name="Hodson N. C."/>
            <person name="Mongue J. A."/>
            <person name="Jaron S. K."/>
        </authorList>
    </citation>
    <scope>NUCLEOTIDE SEQUENCE</scope>
</reference>
<feature type="transmembrane region" description="Helical" evidence="10">
    <location>
        <begin position="6"/>
        <end position="28"/>
    </location>
</feature>
<evidence type="ECO:0000256" key="6">
    <source>
        <dbReference type="ARBA" id="ARBA00023201"/>
    </source>
</evidence>
<dbReference type="GO" id="GO:0089718">
    <property type="term" value="P:amino acid import across plasma membrane"/>
    <property type="evidence" value="ECO:0007669"/>
    <property type="project" value="TreeGrafter"/>
</dbReference>
<keyword evidence="4" id="KW-0406">Ion transport</keyword>
<feature type="transmembrane region" description="Helical" evidence="10">
    <location>
        <begin position="140"/>
        <end position="165"/>
    </location>
</feature>
<evidence type="ECO:0000313" key="11">
    <source>
        <dbReference type="EMBL" id="CAG7718759.1"/>
    </source>
</evidence>
<evidence type="ECO:0000256" key="7">
    <source>
        <dbReference type="ARBA" id="ARBA00037785"/>
    </source>
</evidence>
<dbReference type="CDD" id="cd10324">
    <property type="entry name" value="SLC6sbd"/>
    <property type="match status" value="1"/>
</dbReference>
<proteinExistence type="inferred from homology"/>
<keyword evidence="9" id="KW-0479">Metal-binding</keyword>
<evidence type="ECO:0000256" key="1">
    <source>
        <dbReference type="ARBA" id="ARBA00006459"/>
    </source>
</evidence>
<evidence type="ECO:0000256" key="5">
    <source>
        <dbReference type="ARBA" id="ARBA00023180"/>
    </source>
</evidence>
<feature type="binding site" evidence="9">
    <location>
        <position position="51"/>
    </location>
    <ligand>
        <name>Na(+)</name>
        <dbReference type="ChEBI" id="CHEBI:29101"/>
        <label>1</label>
    </ligand>
</feature>
<dbReference type="PANTHER" id="PTHR11616:SF321">
    <property type="entry name" value="SODIUM-DEPENDENT NUTRIENT AMINO ACID TRANSPORTER 1-RELATED"/>
    <property type="match status" value="1"/>
</dbReference>
<comment type="function">
    <text evidence="7">Unusual broad substrate spectrum amino acid:sodium cotransporter that promotes absorption of the D isomers of essential amino acids. Neutral amino acids are the preferred substrates, especially methionine and phenylalanine.</text>
</comment>
<feature type="transmembrane region" description="Helical" evidence="10">
    <location>
        <begin position="251"/>
        <end position="270"/>
    </location>
</feature>
<feature type="non-terminal residue" evidence="11">
    <location>
        <position position="1"/>
    </location>
</feature>
<keyword evidence="2" id="KW-0813">Transport</keyword>
<gene>
    <name evidence="11" type="ORF">AFUS01_LOCUS8130</name>
</gene>
<comment type="caution">
    <text evidence="11">The sequence shown here is derived from an EMBL/GenBank/DDBJ whole genome shotgun (WGS) entry which is preliminary data.</text>
</comment>
<dbReference type="PROSITE" id="PS50267">
    <property type="entry name" value="NA_NEUROTRAN_SYMP_3"/>
    <property type="match status" value="1"/>
</dbReference>
<evidence type="ECO:0000256" key="10">
    <source>
        <dbReference type="SAM" id="Phobius"/>
    </source>
</evidence>
<evidence type="ECO:0000256" key="4">
    <source>
        <dbReference type="ARBA" id="ARBA00023065"/>
    </source>
</evidence>
<feature type="transmembrane region" description="Helical" evidence="10">
    <location>
        <begin position="115"/>
        <end position="134"/>
    </location>
</feature>
<evidence type="ECO:0000313" key="12">
    <source>
        <dbReference type="Proteomes" id="UP000708208"/>
    </source>
</evidence>
<dbReference type="PANTHER" id="PTHR11616">
    <property type="entry name" value="SODIUM/CHLORIDE DEPENDENT TRANSPORTER"/>
    <property type="match status" value="1"/>
</dbReference>
<evidence type="ECO:0000256" key="2">
    <source>
        <dbReference type="ARBA" id="ARBA00022970"/>
    </source>
</evidence>
<organism evidence="11 12">
    <name type="scientific">Allacma fusca</name>
    <dbReference type="NCBI Taxonomy" id="39272"/>
    <lineage>
        <taxon>Eukaryota</taxon>
        <taxon>Metazoa</taxon>
        <taxon>Ecdysozoa</taxon>
        <taxon>Arthropoda</taxon>
        <taxon>Hexapoda</taxon>
        <taxon>Collembola</taxon>
        <taxon>Symphypleona</taxon>
        <taxon>Sminthuridae</taxon>
        <taxon>Allacma</taxon>
    </lineage>
</organism>
<dbReference type="EMBL" id="CAJVCH010055800">
    <property type="protein sequence ID" value="CAG7718759.1"/>
    <property type="molecule type" value="Genomic_DNA"/>
</dbReference>
<feature type="transmembrane region" description="Helical" evidence="10">
    <location>
        <begin position="211"/>
        <end position="230"/>
    </location>
</feature>
<feature type="transmembrane region" description="Helical" evidence="10">
    <location>
        <begin position="177"/>
        <end position="199"/>
    </location>
</feature>
<dbReference type="GO" id="GO:0005886">
    <property type="term" value="C:plasma membrane"/>
    <property type="evidence" value="ECO:0007669"/>
    <property type="project" value="TreeGrafter"/>
</dbReference>
<sequence length="319" mass="35016">MFPYIVLLIMFIRGVTLPNAWIGIKYFIVPKWEDIAGPKVWFEAVGQCFFSLGTAFGPLFMFGSYNRFKHNVYRDAWIVSGLDTFTSLFAGFTVFAVLGNLAGELEVEVEDVARAGAGLTFISFAQGLGTFTVVPQLFSVLFYLMLLTLGIGTGVSFTGAIVTVICDEFPRLPRWQVVTGVCVVGFSVGLIYVTPGGPFMLDLVDHFGGNFVLYIMATLEVIAVAWVYGLNKFCKDMEFMLGIKLGWYWKICWGFAAPGGLTVMLVYILATEERKTLNGLAIPDWAIVFGWMVAAVAFAVVPLIAIKSVVQSKASGILE</sequence>
<dbReference type="GO" id="GO:0046872">
    <property type="term" value="F:metal ion binding"/>
    <property type="evidence" value="ECO:0007669"/>
    <property type="project" value="UniProtKB-KW"/>
</dbReference>